<reference evidence="2" key="1">
    <citation type="submission" date="2016-10" db="EMBL/GenBank/DDBJ databases">
        <authorList>
            <person name="Varghese N."/>
            <person name="Submissions S."/>
        </authorList>
    </citation>
    <scope>NUCLEOTIDE SEQUENCE [LARGE SCALE GENOMIC DNA]</scope>
    <source>
        <strain evidence="2">DSM 17044</strain>
    </source>
</reference>
<evidence type="ECO:0000313" key="2">
    <source>
        <dbReference type="Proteomes" id="UP000182719"/>
    </source>
</evidence>
<dbReference type="Pfam" id="PF19378">
    <property type="entry name" value="DUF5953"/>
    <property type="match status" value="1"/>
</dbReference>
<accession>A0A1H7XHL9</accession>
<gene>
    <name evidence="1" type="ORF">SAMN05444354_11519</name>
</gene>
<proteinExistence type="predicted"/>
<dbReference type="EMBL" id="FOAP01000015">
    <property type="protein sequence ID" value="SEM33163.1"/>
    <property type="molecule type" value="Genomic_DNA"/>
</dbReference>
<organism evidence="1 2">
    <name type="scientific">Stigmatella aurantiaca</name>
    <dbReference type="NCBI Taxonomy" id="41"/>
    <lineage>
        <taxon>Bacteria</taxon>
        <taxon>Pseudomonadati</taxon>
        <taxon>Myxococcota</taxon>
        <taxon>Myxococcia</taxon>
        <taxon>Myxococcales</taxon>
        <taxon>Cystobacterineae</taxon>
        <taxon>Archangiaceae</taxon>
        <taxon>Stigmatella</taxon>
    </lineage>
</organism>
<sequence>MVGPCDTPACGGEIAEQTSLPLHGRHLPPRGLPVLKKSEDIRLPEIPQRLGWMNYWSAATARCMGFPDPARDTDLLARSRRTEAGGWIAQLTDAPLDLDSPAHLDVLLRAYERFPEIGGRAPPR</sequence>
<keyword evidence="2" id="KW-1185">Reference proteome</keyword>
<dbReference type="InterPro" id="IPR045997">
    <property type="entry name" value="DUF5953"/>
</dbReference>
<protein>
    <submittedName>
        <fullName evidence="1">Uncharacterized protein</fullName>
    </submittedName>
</protein>
<evidence type="ECO:0000313" key="1">
    <source>
        <dbReference type="EMBL" id="SEM33163.1"/>
    </source>
</evidence>
<dbReference type="Proteomes" id="UP000182719">
    <property type="component" value="Unassembled WGS sequence"/>
</dbReference>
<name>A0A1H7XHL9_STIAU</name>
<dbReference type="AlphaFoldDB" id="A0A1H7XHL9"/>